<dbReference type="SUPFAM" id="SSF75011">
    <property type="entry name" value="3-carboxy-cis,cis-mucoante lactonizing enzyme"/>
    <property type="match status" value="1"/>
</dbReference>
<name>A0A134ALE4_9FIRM</name>
<gene>
    <name evidence="2" type="ORF">HMPREF1863_00082</name>
</gene>
<evidence type="ECO:0008006" key="4">
    <source>
        <dbReference type="Google" id="ProtNLM"/>
    </source>
</evidence>
<keyword evidence="3" id="KW-1185">Reference proteome</keyword>
<proteinExistence type="predicted"/>
<reference evidence="3" key="1">
    <citation type="submission" date="2016-01" db="EMBL/GenBank/DDBJ databases">
        <authorList>
            <person name="Mitreva M."/>
            <person name="Pepin K.H."/>
            <person name="Mihindukulasuriya K.A."/>
            <person name="Fulton R."/>
            <person name="Fronick C."/>
            <person name="O'Laughlin M."/>
            <person name="Miner T."/>
            <person name="Herter B."/>
            <person name="Rosa B.A."/>
            <person name="Cordes M."/>
            <person name="Tomlinson C."/>
            <person name="Wollam A."/>
            <person name="Palsikar V.B."/>
            <person name="Mardis E.R."/>
            <person name="Wilson R.K."/>
        </authorList>
    </citation>
    <scope>NUCLEOTIDE SEQUENCE [LARGE SCALE GENOMIC DNA]</scope>
    <source>
        <strain evidence="3">DNF00729</strain>
    </source>
</reference>
<dbReference type="STRING" id="755172.HMPREF1863_00082"/>
<evidence type="ECO:0000313" key="2">
    <source>
        <dbReference type="EMBL" id="KXB68370.1"/>
    </source>
</evidence>
<dbReference type="RefSeq" id="WP_068366082.1">
    <property type="nucleotide sequence ID" value="NZ_CAMQER010000017.1"/>
</dbReference>
<dbReference type="OrthoDB" id="1694742at2"/>
<dbReference type="SUPFAM" id="SSF55383">
    <property type="entry name" value="Copper amine oxidase, domain N"/>
    <property type="match status" value="1"/>
</dbReference>
<dbReference type="AlphaFoldDB" id="A0A134ALE4"/>
<evidence type="ECO:0000256" key="1">
    <source>
        <dbReference type="SAM" id="SignalP"/>
    </source>
</evidence>
<dbReference type="PATRIC" id="fig|755172.3.peg.78"/>
<feature type="chain" id="PRO_5039581692" description="Copper amine oxidase-like N-terminal domain-containing protein" evidence="1">
    <location>
        <begin position="20"/>
        <end position="462"/>
    </location>
</feature>
<dbReference type="InterPro" id="IPR036582">
    <property type="entry name" value="Mao_N_sf"/>
</dbReference>
<sequence>MKKKLLLVISLLAMLFATAALPVDNGDFYFDGVEEKPLELSEPLWNFSLNLYLSPKKGTGTVYLKHPPRKAEGGYLIALDDLQSIVGKDTVTYDEKEKILSVNKINRVQMGLNRSVYIKQSERRGITIYPTYCGRILYVPLRFLLEELGYTVNFSSTEGNALIIPPASTEKIVPLRQIEVDSLSPYVDGNMATKLLDVSGEDIMGWGEKVPGGMGSFFSVLNNGQLQYRNDLSLEEPRDYDEETKTAVAMDKFTLYRYNMGRGSVEKYTIPYSMRKASDVKLDGENFYFKTPRGIYLYDAEKKNLSRVLHRAVESYSVSSGRLAYEIDGFLSVQEDDGGWLLPDGDVRDYILSGSYLVVDDGDMGIVKIYDLNSRKIAYTLAYDLSKNRSLRLVGDRYIAIGQGNKVQLLDLNSANLRLLDMMNIEPTIRERHIDWLWNGNSLKGYVYAEGKKIAQCITVHP</sequence>
<dbReference type="Proteomes" id="UP000070442">
    <property type="component" value="Unassembled WGS sequence"/>
</dbReference>
<protein>
    <recommendedName>
        <fullName evidence="4">Copper amine oxidase-like N-terminal domain-containing protein</fullName>
    </recommendedName>
</protein>
<dbReference type="EMBL" id="LSDG01000002">
    <property type="protein sequence ID" value="KXB68370.1"/>
    <property type="molecule type" value="Genomic_DNA"/>
</dbReference>
<comment type="caution">
    <text evidence="2">The sequence shown here is derived from an EMBL/GenBank/DDBJ whole genome shotgun (WGS) entry which is preliminary data.</text>
</comment>
<accession>A0A134ALE4</accession>
<evidence type="ECO:0000313" key="3">
    <source>
        <dbReference type="Proteomes" id="UP000070442"/>
    </source>
</evidence>
<keyword evidence="1" id="KW-0732">Signal</keyword>
<feature type="signal peptide" evidence="1">
    <location>
        <begin position="1"/>
        <end position="19"/>
    </location>
</feature>
<organism evidence="2 3">
    <name type="scientific">Aedoeadaptatus coxii</name>
    <dbReference type="NCBI Taxonomy" id="755172"/>
    <lineage>
        <taxon>Bacteria</taxon>
        <taxon>Bacillati</taxon>
        <taxon>Bacillota</taxon>
        <taxon>Tissierellia</taxon>
        <taxon>Tissierellales</taxon>
        <taxon>Peptoniphilaceae</taxon>
        <taxon>Aedoeadaptatus</taxon>
    </lineage>
</organism>